<evidence type="ECO:0000259" key="7">
    <source>
        <dbReference type="SMART" id="SM00650"/>
    </source>
</evidence>
<accession>A0A382EYI8</accession>
<keyword evidence="6" id="KW-0694">RNA-binding</keyword>
<reference evidence="8" key="1">
    <citation type="submission" date="2018-05" db="EMBL/GenBank/DDBJ databases">
        <authorList>
            <person name="Lanie J.A."/>
            <person name="Ng W.-L."/>
            <person name="Kazmierczak K.M."/>
            <person name="Andrzejewski T.M."/>
            <person name="Davidsen T.M."/>
            <person name="Wayne K.J."/>
            <person name="Tettelin H."/>
            <person name="Glass J.I."/>
            <person name="Rusch D."/>
            <person name="Podicherti R."/>
            <person name="Tsui H.-C.T."/>
            <person name="Winkler M.E."/>
        </authorList>
    </citation>
    <scope>NUCLEOTIDE SEQUENCE</scope>
</reference>
<dbReference type="Gene3D" id="1.10.8.100">
    <property type="entry name" value="Ribosomal RNA adenine dimethylase-like, domain 2"/>
    <property type="match status" value="1"/>
</dbReference>
<keyword evidence="3" id="KW-0489">Methyltransferase</keyword>
<name>A0A382EYI8_9ZZZZ</name>
<gene>
    <name evidence="8" type="ORF">METZ01_LOCUS207897</name>
</gene>
<feature type="non-terminal residue" evidence="8">
    <location>
        <position position="1"/>
    </location>
</feature>
<dbReference type="InterPro" id="IPR023165">
    <property type="entry name" value="rRNA_Ade_diMease-like_C"/>
</dbReference>
<keyword evidence="4" id="KW-0808">Transferase</keyword>
<dbReference type="NCBIfam" id="TIGR00755">
    <property type="entry name" value="ksgA"/>
    <property type="match status" value="1"/>
</dbReference>
<dbReference type="FunFam" id="1.10.8.100:FF:000001">
    <property type="entry name" value="Ribosomal RNA small subunit methyltransferase A"/>
    <property type="match status" value="1"/>
</dbReference>
<evidence type="ECO:0000256" key="6">
    <source>
        <dbReference type="ARBA" id="ARBA00022884"/>
    </source>
</evidence>
<evidence type="ECO:0000256" key="4">
    <source>
        <dbReference type="ARBA" id="ARBA00022679"/>
    </source>
</evidence>
<dbReference type="Gene3D" id="3.40.50.150">
    <property type="entry name" value="Vaccinia Virus protein VP39"/>
    <property type="match status" value="1"/>
</dbReference>
<dbReference type="SMART" id="SM00650">
    <property type="entry name" value="rADc"/>
    <property type="match status" value="1"/>
</dbReference>
<keyword evidence="5" id="KW-0949">S-adenosyl-L-methionine</keyword>
<keyword evidence="1" id="KW-0963">Cytoplasm</keyword>
<dbReference type="PANTHER" id="PTHR11727:SF7">
    <property type="entry name" value="DIMETHYLADENOSINE TRANSFERASE-RELATED"/>
    <property type="match status" value="1"/>
</dbReference>
<dbReference type="GO" id="GO:0005829">
    <property type="term" value="C:cytosol"/>
    <property type="evidence" value="ECO:0007669"/>
    <property type="project" value="TreeGrafter"/>
</dbReference>
<evidence type="ECO:0000256" key="2">
    <source>
        <dbReference type="ARBA" id="ARBA00022552"/>
    </source>
</evidence>
<protein>
    <recommendedName>
        <fullName evidence="7">Ribosomal RNA adenine methylase transferase N-terminal domain-containing protein</fullName>
    </recommendedName>
</protein>
<evidence type="ECO:0000313" key="8">
    <source>
        <dbReference type="EMBL" id="SVB55043.1"/>
    </source>
</evidence>
<dbReference type="HAMAP" id="MF_00607">
    <property type="entry name" value="16SrRNA_methyltr_A"/>
    <property type="match status" value="1"/>
</dbReference>
<sequence length="256" mass="29707">VIIHHNIRKRFGQNFLVDNNIINKILDLIEPKKHDHFIEIGPGMGALTFPILDRIKHLDVIEIDRDLVKKLREHSQADQLSIHSADALKFDFNSLCHQGQKLRLMGNLPYNISTPLLFHILNYSNTFHDLHIMVQKEVGDRICSEPNNKTYGRLSVAIQARCKTTKLFDIKPTAFYPRPKVNSSMVQLIPYRPMNQQQEQQLDRVVQLAFSKRRKKIKNALDGLFKTEDLKLLAIDPEKRPENLSVKDYINLSKIL</sequence>
<dbReference type="PROSITE" id="PS51689">
    <property type="entry name" value="SAM_RNA_A_N6_MT"/>
    <property type="match status" value="1"/>
</dbReference>
<dbReference type="EMBL" id="UINC01046699">
    <property type="protein sequence ID" value="SVB55043.1"/>
    <property type="molecule type" value="Genomic_DNA"/>
</dbReference>
<dbReference type="InterPro" id="IPR011530">
    <property type="entry name" value="rRNA_adenine_dimethylase"/>
</dbReference>
<dbReference type="InterPro" id="IPR020598">
    <property type="entry name" value="rRNA_Ade_methylase_Trfase_N"/>
</dbReference>
<organism evidence="8">
    <name type="scientific">marine metagenome</name>
    <dbReference type="NCBI Taxonomy" id="408172"/>
    <lineage>
        <taxon>unclassified sequences</taxon>
        <taxon>metagenomes</taxon>
        <taxon>ecological metagenomes</taxon>
    </lineage>
</organism>
<feature type="domain" description="Ribosomal RNA adenine methylase transferase N-terminal" evidence="7">
    <location>
        <begin position="21"/>
        <end position="192"/>
    </location>
</feature>
<dbReference type="PANTHER" id="PTHR11727">
    <property type="entry name" value="DIMETHYLADENOSINE TRANSFERASE"/>
    <property type="match status" value="1"/>
</dbReference>
<dbReference type="InterPro" id="IPR001737">
    <property type="entry name" value="KsgA/Erm"/>
</dbReference>
<dbReference type="SUPFAM" id="SSF53335">
    <property type="entry name" value="S-adenosyl-L-methionine-dependent methyltransferases"/>
    <property type="match status" value="1"/>
</dbReference>
<dbReference type="GO" id="GO:0000179">
    <property type="term" value="F:rRNA (adenine-N6,N6-)-dimethyltransferase activity"/>
    <property type="evidence" value="ECO:0007669"/>
    <property type="project" value="InterPro"/>
</dbReference>
<evidence type="ECO:0000256" key="1">
    <source>
        <dbReference type="ARBA" id="ARBA00022490"/>
    </source>
</evidence>
<dbReference type="Pfam" id="PF00398">
    <property type="entry name" value="RrnaAD"/>
    <property type="match status" value="1"/>
</dbReference>
<dbReference type="AlphaFoldDB" id="A0A382EYI8"/>
<keyword evidence="2" id="KW-0698">rRNA processing</keyword>
<evidence type="ECO:0000256" key="3">
    <source>
        <dbReference type="ARBA" id="ARBA00022603"/>
    </source>
</evidence>
<dbReference type="GO" id="GO:0003723">
    <property type="term" value="F:RNA binding"/>
    <property type="evidence" value="ECO:0007669"/>
    <property type="project" value="UniProtKB-KW"/>
</dbReference>
<evidence type="ECO:0000256" key="5">
    <source>
        <dbReference type="ARBA" id="ARBA00022691"/>
    </source>
</evidence>
<dbReference type="InterPro" id="IPR029063">
    <property type="entry name" value="SAM-dependent_MTases_sf"/>
</dbReference>
<proteinExistence type="inferred from homology"/>